<gene>
    <name evidence="2" type="ORF">Q4528_02595</name>
</gene>
<proteinExistence type="predicted"/>
<reference evidence="2" key="1">
    <citation type="submission" date="2023-07" db="EMBL/GenBank/DDBJ databases">
        <title>Genome content predicts the carbon catabolic preferences of heterotrophic bacteria.</title>
        <authorList>
            <person name="Gralka M."/>
        </authorList>
    </citation>
    <scope>NUCLEOTIDE SEQUENCE</scope>
    <source>
        <strain evidence="2">E2R20</strain>
    </source>
</reference>
<dbReference type="Gene3D" id="1.10.10.2910">
    <property type="match status" value="1"/>
</dbReference>
<dbReference type="PANTHER" id="PTHR43236">
    <property type="entry name" value="ANTITOXIN HIGA1"/>
    <property type="match status" value="1"/>
</dbReference>
<dbReference type="RefSeq" id="WP_303520418.1">
    <property type="nucleotide sequence ID" value="NZ_JAUOQO010000002.1"/>
</dbReference>
<protein>
    <submittedName>
        <fullName evidence="2">ImmA/IrrE family metallo-endopeptidase</fullName>
    </submittedName>
</protein>
<organism evidence="2 3">
    <name type="scientific">Staphylococcus pasteuri_A</name>
    <dbReference type="NCBI Taxonomy" id="3062664"/>
    <lineage>
        <taxon>Bacteria</taxon>
        <taxon>Bacillati</taxon>
        <taxon>Bacillota</taxon>
        <taxon>Bacilli</taxon>
        <taxon>Bacillales</taxon>
        <taxon>Staphylococcaceae</taxon>
        <taxon>Staphylococcus</taxon>
    </lineage>
</organism>
<dbReference type="InterPro" id="IPR052345">
    <property type="entry name" value="Rad_response_metalloprotease"/>
</dbReference>
<dbReference type="EMBL" id="JAUOQO010000002">
    <property type="protein sequence ID" value="MDO6573037.1"/>
    <property type="molecule type" value="Genomic_DNA"/>
</dbReference>
<dbReference type="PANTHER" id="PTHR43236:SF1">
    <property type="entry name" value="BLL7220 PROTEIN"/>
    <property type="match status" value="1"/>
</dbReference>
<dbReference type="Pfam" id="PF06114">
    <property type="entry name" value="Peptidase_M78"/>
    <property type="match status" value="1"/>
</dbReference>
<evidence type="ECO:0000259" key="1">
    <source>
        <dbReference type="Pfam" id="PF06114"/>
    </source>
</evidence>
<dbReference type="InterPro" id="IPR010359">
    <property type="entry name" value="IrrE_HExxH"/>
</dbReference>
<feature type="domain" description="IrrE N-terminal-like" evidence="1">
    <location>
        <begin position="81"/>
        <end position="172"/>
    </location>
</feature>
<sequence>MHFVYQNSFLKAARAVSALIETNYIDRFPLPIKEIIENDSNVELFTFEDFCNMTGYTLNELQTYGGFDEAFHIKKGNKFAIIYNDNIYNRRLRFTLAHEYGHYIMEHDGMSYEKTPIFQDSQRTHLEEYEANSFASCLLFPLNVRYKYRNVLSVGDAADLFKISYQAAKVALDIFDEHMDSGLEYHISMFEHRHMETYMSFLEEMLGEQLAEYNHIMRTEYGY</sequence>
<dbReference type="Proteomes" id="UP001170310">
    <property type="component" value="Unassembled WGS sequence"/>
</dbReference>
<comment type="caution">
    <text evidence="2">The sequence shown here is derived from an EMBL/GenBank/DDBJ whole genome shotgun (WGS) entry which is preliminary data.</text>
</comment>
<name>A0AAW7YMS4_9STAP</name>
<keyword evidence="3" id="KW-1185">Reference proteome</keyword>
<evidence type="ECO:0000313" key="3">
    <source>
        <dbReference type="Proteomes" id="UP001170310"/>
    </source>
</evidence>
<accession>A0AAW7YMS4</accession>
<evidence type="ECO:0000313" key="2">
    <source>
        <dbReference type="EMBL" id="MDO6573037.1"/>
    </source>
</evidence>
<dbReference type="AlphaFoldDB" id="A0AAW7YMS4"/>